<dbReference type="STRING" id="568872.GA0070624_5791"/>
<gene>
    <name evidence="2" type="ORF">GA0070624_5791</name>
</gene>
<dbReference type="RefSeq" id="WP_091346023.1">
    <property type="nucleotide sequence ID" value="NZ_FMHV01000002.1"/>
</dbReference>
<protein>
    <submittedName>
        <fullName evidence="2">Uncharacterized protein</fullName>
    </submittedName>
</protein>
<feature type="compositionally biased region" description="Polar residues" evidence="1">
    <location>
        <begin position="1"/>
        <end position="10"/>
    </location>
</feature>
<reference evidence="3" key="1">
    <citation type="submission" date="2016-06" db="EMBL/GenBank/DDBJ databases">
        <authorList>
            <person name="Varghese N."/>
            <person name="Submissions Spin"/>
        </authorList>
    </citation>
    <scope>NUCLEOTIDE SEQUENCE [LARGE SCALE GENOMIC DNA]</scope>
    <source>
        <strain evidence="3">DSM 45431</strain>
    </source>
</reference>
<dbReference type="AlphaFoldDB" id="A0A1C6T6R2"/>
<feature type="compositionally biased region" description="Polar residues" evidence="1">
    <location>
        <begin position="40"/>
        <end position="49"/>
    </location>
</feature>
<proteinExistence type="predicted"/>
<accession>A0A1C6T6R2</accession>
<feature type="compositionally biased region" description="Low complexity" evidence="1">
    <location>
        <begin position="11"/>
        <end position="26"/>
    </location>
</feature>
<evidence type="ECO:0000313" key="2">
    <source>
        <dbReference type="EMBL" id="SCL37203.1"/>
    </source>
</evidence>
<name>A0A1C6T6R2_9ACTN</name>
<dbReference type="Proteomes" id="UP000199413">
    <property type="component" value="Unassembled WGS sequence"/>
</dbReference>
<sequence>MQGYLSQPSPASVTTGASSRTRSTATPIDSGISQDLAEIGSTSWSSDSAELTEPFEIKLPIAEITP</sequence>
<dbReference type="EMBL" id="FMHV01000002">
    <property type="protein sequence ID" value="SCL37203.1"/>
    <property type="molecule type" value="Genomic_DNA"/>
</dbReference>
<feature type="region of interest" description="Disordered" evidence="1">
    <location>
        <begin position="1"/>
        <end position="66"/>
    </location>
</feature>
<organism evidence="2 3">
    <name type="scientific">Micromonospora rhizosphaerae</name>
    <dbReference type="NCBI Taxonomy" id="568872"/>
    <lineage>
        <taxon>Bacteria</taxon>
        <taxon>Bacillati</taxon>
        <taxon>Actinomycetota</taxon>
        <taxon>Actinomycetes</taxon>
        <taxon>Micromonosporales</taxon>
        <taxon>Micromonosporaceae</taxon>
        <taxon>Micromonospora</taxon>
    </lineage>
</organism>
<evidence type="ECO:0000256" key="1">
    <source>
        <dbReference type="SAM" id="MobiDB-lite"/>
    </source>
</evidence>
<evidence type="ECO:0000313" key="3">
    <source>
        <dbReference type="Proteomes" id="UP000199413"/>
    </source>
</evidence>
<keyword evidence="3" id="KW-1185">Reference proteome</keyword>